<sequence length="50" mass="5375">MLYGRPLNLTPSCSNGGACSRIDSSHLASPLPTPSLRSCNKHSICFYCMS</sequence>
<evidence type="ECO:0000313" key="2">
    <source>
        <dbReference type="Proteomes" id="UP000234681"/>
    </source>
</evidence>
<dbReference type="Proteomes" id="UP000234681">
    <property type="component" value="Chromosome 3"/>
</dbReference>
<evidence type="ECO:0000313" key="1">
    <source>
        <dbReference type="EMBL" id="EDL80290.1"/>
    </source>
</evidence>
<dbReference type="EMBL" id="CH473949">
    <property type="protein sequence ID" value="EDL80290.1"/>
    <property type="molecule type" value="Genomic_DNA"/>
</dbReference>
<protein>
    <submittedName>
        <fullName evidence="1">RCG62973</fullName>
    </submittedName>
</protein>
<reference evidence="2" key="1">
    <citation type="submission" date="2005-09" db="EMBL/GenBank/DDBJ databases">
        <authorList>
            <person name="Mural R.J."/>
            <person name="Li P.W."/>
            <person name="Adams M.D."/>
            <person name="Amanatides P.G."/>
            <person name="Baden-Tillson H."/>
            <person name="Barnstead M."/>
            <person name="Chin S.H."/>
            <person name="Dew I."/>
            <person name="Evans C.A."/>
            <person name="Ferriera S."/>
            <person name="Flanigan M."/>
            <person name="Fosler C."/>
            <person name="Glodek A."/>
            <person name="Gu Z."/>
            <person name="Holt R.A."/>
            <person name="Jennings D."/>
            <person name="Kraft C.L."/>
            <person name="Lu F."/>
            <person name="Nguyen T."/>
            <person name="Nusskern D.R."/>
            <person name="Pfannkoch C.M."/>
            <person name="Sitter C."/>
            <person name="Sutton G.G."/>
            <person name="Venter J.C."/>
            <person name="Wang Z."/>
            <person name="Woodage T."/>
            <person name="Zheng X.H."/>
            <person name="Zhong F."/>
        </authorList>
    </citation>
    <scope>NUCLEOTIDE SEQUENCE [LARGE SCALE GENOMIC DNA]</scope>
    <source>
        <strain>BN</strain>
        <strain evidence="2">Sprague-Dawley</strain>
    </source>
</reference>
<gene>
    <name evidence="1" type="ORF">rCG_62973</name>
</gene>
<organism evidence="1 2">
    <name type="scientific">Rattus norvegicus</name>
    <name type="common">Rat</name>
    <dbReference type="NCBI Taxonomy" id="10116"/>
    <lineage>
        <taxon>Eukaryota</taxon>
        <taxon>Metazoa</taxon>
        <taxon>Chordata</taxon>
        <taxon>Craniata</taxon>
        <taxon>Vertebrata</taxon>
        <taxon>Euteleostomi</taxon>
        <taxon>Mammalia</taxon>
        <taxon>Eutheria</taxon>
        <taxon>Euarchontoglires</taxon>
        <taxon>Glires</taxon>
        <taxon>Rodentia</taxon>
        <taxon>Myomorpha</taxon>
        <taxon>Muroidea</taxon>
        <taxon>Muridae</taxon>
        <taxon>Murinae</taxon>
        <taxon>Rattus</taxon>
    </lineage>
</organism>
<proteinExistence type="predicted"/>
<dbReference type="AlphaFoldDB" id="A6HQI9"/>
<name>A6HQI9_RAT</name>
<accession>A6HQI9</accession>